<dbReference type="Proteomes" id="UP000321577">
    <property type="component" value="Unassembled WGS sequence"/>
</dbReference>
<keyword evidence="4" id="KW-1185">Reference proteome</keyword>
<dbReference type="EMBL" id="BKAG01000006">
    <property type="protein sequence ID" value="GEP41974.1"/>
    <property type="molecule type" value="Genomic_DNA"/>
</dbReference>
<evidence type="ECO:0000313" key="3">
    <source>
        <dbReference type="EMBL" id="GEP41974.1"/>
    </source>
</evidence>
<sequence>MPQDPPTQKRPAPVPNSVRRQKPESVFPWSTVLTALLGLAGIFLLGSIYFVDVTPAPDDDLALNVAADTAPKIAGPERLGMFLQAVNRLPDTQLALKPAWLWEERMLQSFMQGNSAAVDALRDLLGDFDWHPHHAAWHAEDLSEHASWPHARLLLQARVVHLIRTGREQAALDAALDLGRLARRLQEMWSWPGYAQRAQELHMACVQTTALVLKDTRLSSAELKVCQDDFITLLPSDELLQGALNGLYLHEKKLLFGENSGEPLDTMPNGVLGERPGRLFFKKQETLGLFAEACRQLRDKVVEVPFSARSAARPLARNLASLWFQPNGAGQTYFAQKIDATRELPERHHLGHARHALVLSLFAIRRSLADHQKLPSGLSELRPHYLAEVPLDPYSGELPHYDPLNGVLFSVGDDFRAEGGHITDPPMMDPAEPTLELGIAVAVPVQAGK</sequence>
<evidence type="ECO:0000256" key="1">
    <source>
        <dbReference type="SAM" id="MobiDB-lite"/>
    </source>
</evidence>
<protein>
    <submittedName>
        <fullName evidence="3">Uncharacterized protein</fullName>
    </submittedName>
</protein>
<keyword evidence="2" id="KW-1133">Transmembrane helix</keyword>
<evidence type="ECO:0000256" key="2">
    <source>
        <dbReference type="SAM" id="Phobius"/>
    </source>
</evidence>
<comment type="caution">
    <text evidence="3">The sequence shown here is derived from an EMBL/GenBank/DDBJ whole genome shotgun (WGS) entry which is preliminary data.</text>
</comment>
<evidence type="ECO:0000313" key="4">
    <source>
        <dbReference type="Proteomes" id="UP000321577"/>
    </source>
</evidence>
<feature type="transmembrane region" description="Helical" evidence="2">
    <location>
        <begin position="26"/>
        <end position="51"/>
    </location>
</feature>
<dbReference type="AlphaFoldDB" id="A0A512M5G5"/>
<organism evidence="3 4">
    <name type="scientific">Brevifollis gellanilyticus</name>
    <dbReference type="NCBI Taxonomy" id="748831"/>
    <lineage>
        <taxon>Bacteria</taxon>
        <taxon>Pseudomonadati</taxon>
        <taxon>Verrucomicrobiota</taxon>
        <taxon>Verrucomicrobiia</taxon>
        <taxon>Verrucomicrobiales</taxon>
        <taxon>Verrucomicrobiaceae</taxon>
    </lineage>
</organism>
<name>A0A512M5G5_9BACT</name>
<feature type="region of interest" description="Disordered" evidence="1">
    <location>
        <begin position="1"/>
        <end position="20"/>
    </location>
</feature>
<keyword evidence="2" id="KW-0472">Membrane</keyword>
<keyword evidence="2" id="KW-0812">Transmembrane</keyword>
<gene>
    <name evidence="3" type="ORF">BGE01nite_12650</name>
</gene>
<accession>A0A512M5G5</accession>
<proteinExistence type="predicted"/>
<reference evidence="3 4" key="1">
    <citation type="submission" date="2019-07" db="EMBL/GenBank/DDBJ databases">
        <title>Whole genome shotgun sequence of Brevifollis gellanilyticus NBRC 108608.</title>
        <authorList>
            <person name="Hosoyama A."/>
            <person name="Uohara A."/>
            <person name="Ohji S."/>
            <person name="Ichikawa N."/>
        </authorList>
    </citation>
    <scope>NUCLEOTIDE SEQUENCE [LARGE SCALE GENOMIC DNA]</scope>
    <source>
        <strain evidence="3 4">NBRC 108608</strain>
    </source>
</reference>